<sequence length="257" mass="29458">MILGSLPKLTVTTQFTSVFKYENYVRVTLSSGLKVMSHFVHGSSDFHSPNKKKPLVQRSFSSRNGVSLLVPHGIKSSGYWEEDSKVLEAVLKLYSAIKQRNLRDVSDVIGDECRCVCNFISYFHPFHGKQQVLEFFSYLMRYMGQNLEFVVQPTLHDGMHVTVKWRLEWKKTRVPLGTGFSFYVCHTYQGKVVIKNMEMFMEPLLHIEPLRLKIMGLVMTVLEAIGSCDVEGKRIRMILLSMVIVVASVFLTTLFMS</sequence>
<keyword evidence="3" id="KW-1185">Reference proteome</keyword>
<keyword evidence="1" id="KW-1133">Transmembrane helix</keyword>
<accession>A0A835LB50</accession>
<dbReference type="PANTHER" id="PTHR33698">
    <property type="entry name" value="NUCLEAR TRANSPORT FACTOR 2 (NTF2)-LIKE PROTEIN"/>
    <property type="match status" value="1"/>
</dbReference>
<dbReference type="PANTHER" id="PTHR33698:SF6">
    <property type="entry name" value="TRANSMEMBRANE PROTEIN"/>
    <property type="match status" value="1"/>
</dbReference>
<proteinExistence type="predicted"/>
<dbReference type="Proteomes" id="UP000631114">
    <property type="component" value="Unassembled WGS sequence"/>
</dbReference>
<name>A0A835LB50_9MAGN</name>
<gene>
    <name evidence="2" type="ORF">IFM89_006159</name>
</gene>
<organism evidence="2 3">
    <name type="scientific">Coptis chinensis</name>
    <dbReference type="NCBI Taxonomy" id="261450"/>
    <lineage>
        <taxon>Eukaryota</taxon>
        <taxon>Viridiplantae</taxon>
        <taxon>Streptophyta</taxon>
        <taxon>Embryophyta</taxon>
        <taxon>Tracheophyta</taxon>
        <taxon>Spermatophyta</taxon>
        <taxon>Magnoliopsida</taxon>
        <taxon>Ranunculales</taxon>
        <taxon>Ranunculaceae</taxon>
        <taxon>Coptidoideae</taxon>
        <taxon>Coptis</taxon>
    </lineage>
</organism>
<dbReference type="AlphaFoldDB" id="A0A835LB50"/>
<feature type="transmembrane region" description="Helical" evidence="1">
    <location>
        <begin position="237"/>
        <end position="256"/>
    </location>
</feature>
<protein>
    <recommendedName>
        <fullName evidence="4">NTF2-like domain-containing protein</fullName>
    </recommendedName>
</protein>
<dbReference type="SUPFAM" id="SSF54427">
    <property type="entry name" value="NTF2-like"/>
    <property type="match status" value="1"/>
</dbReference>
<evidence type="ECO:0000313" key="2">
    <source>
        <dbReference type="EMBL" id="KAF9587905.1"/>
    </source>
</evidence>
<evidence type="ECO:0008006" key="4">
    <source>
        <dbReference type="Google" id="ProtNLM"/>
    </source>
</evidence>
<keyword evidence="1" id="KW-0812">Transmembrane</keyword>
<reference evidence="2 3" key="1">
    <citation type="submission" date="2020-10" db="EMBL/GenBank/DDBJ databases">
        <title>The Coptis chinensis genome and diversification of protoberbering-type alkaloids.</title>
        <authorList>
            <person name="Wang B."/>
            <person name="Shu S."/>
            <person name="Song C."/>
            <person name="Liu Y."/>
        </authorList>
    </citation>
    <scope>NUCLEOTIDE SEQUENCE [LARGE SCALE GENOMIC DNA]</scope>
    <source>
        <strain evidence="2">HL-2020</strain>
        <tissue evidence="2">Leaf</tissue>
    </source>
</reference>
<dbReference type="EMBL" id="JADFTS010000009">
    <property type="protein sequence ID" value="KAF9587905.1"/>
    <property type="molecule type" value="Genomic_DNA"/>
</dbReference>
<evidence type="ECO:0000313" key="3">
    <source>
        <dbReference type="Proteomes" id="UP000631114"/>
    </source>
</evidence>
<evidence type="ECO:0000256" key="1">
    <source>
        <dbReference type="SAM" id="Phobius"/>
    </source>
</evidence>
<dbReference type="Gene3D" id="3.10.450.50">
    <property type="match status" value="1"/>
</dbReference>
<comment type="caution">
    <text evidence="2">The sequence shown here is derived from an EMBL/GenBank/DDBJ whole genome shotgun (WGS) entry which is preliminary data.</text>
</comment>
<dbReference type="OrthoDB" id="753811at2759"/>
<dbReference type="InterPro" id="IPR032710">
    <property type="entry name" value="NTF2-like_dom_sf"/>
</dbReference>
<keyword evidence="1" id="KW-0472">Membrane</keyword>